<sequence length="470" mass="54393">MPSKSFFNNDSSLNDFYFKDEVPCFLCDCYFEVNFPMIELNLENAIKPTKEITVAIENALNNERPYQELIKVFNKFGYLLSKRLTLGQKLYRSCILFQKELNLINQSNEIKENYSSELYASKLYELLDLWKNQYGFDEEYLISISGETIGKNDLEKWLKGNLKQGYKLLQIISRSELIPLYEIFENPIIHEIKSILGIDNLPKILMTGIVQIVKDVKCYNVDFPSHLGNSNYHIFAKLTRSNKQSVDVIDEATVKIQSGNRTGFLAIIENFDKINMHTRELSILSVEHQEIILYRDTDKPSITISVPENLPKNSRMAISFDFPLSSDFYSKTQDGKIELKIDHNMYDYDVNNDNYVENPKPESESIDSEYKFPLNNDKNINPESGSESDCVESESEYKLPLNHDTYFEDVNPESGSESDCVESESSSINFEYKFPLYSYIFTFNKEFIKADISDSESEYIYLKAIGSLIS</sequence>
<dbReference type="Proteomes" id="UP000266673">
    <property type="component" value="Unassembled WGS sequence"/>
</dbReference>
<gene>
    <name evidence="1" type="ORF">C2G38_2138425</name>
</gene>
<name>A0A397VU89_9GLOM</name>
<organism evidence="1 2">
    <name type="scientific">Gigaspora rosea</name>
    <dbReference type="NCBI Taxonomy" id="44941"/>
    <lineage>
        <taxon>Eukaryota</taxon>
        <taxon>Fungi</taxon>
        <taxon>Fungi incertae sedis</taxon>
        <taxon>Mucoromycota</taxon>
        <taxon>Glomeromycotina</taxon>
        <taxon>Glomeromycetes</taxon>
        <taxon>Diversisporales</taxon>
        <taxon>Gigasporaceae</taxon>
        <taxon>Gigaspora</taxon>
    </lineage>
</organism>
<evidence type="ECO:0000313" key="2">
    <source>
        <dbReference type="Proteomes" id="UP000266673"/>
    </source>
</evidence>
<reference evidence="1 2" key="1">
    <citation type="submission" date="2018-06" db="EMBL/GenBank/DDBJ databases">
        <title>Comparative genomics reveals the genomic features of Rhizophagus irregularis, R. cerebriforme, R. diaphanum and Gigaspora rosea, and their symbiotic lifestyle signature.</title>
        <authorList>
            <person name="Morin E."/>
            <person name="San Clemente H."/>
            <person name="Chen E.C.H."/>
            <person name="De La Providencia I."/>
            <person name="Hainaut M."/>
            <person name="Kuo A."/>
            <person name="Kohler A."/>
            <person name="Murat C."/>
            <person name="Tang N."/>
            <person name="Roy S."/>
            <person name="Loubradou J."/>
            <person name="Henrissat B."/>
            <person name="Grigoriev I.V."/>
            <person name="Corradi N."/>
            <person name="Roux C."/>
            <person name="Martin F.M."/>
        </authorList>
    </citation>
    <scope>NUCLEOTIDE SEQUENCE [LARGE SCALE GENOMIC DNA]</scope>
    <source>
        <strain evidence="1 2">DAOM 194757</strain>
    </source>
</reference>
<dbReference type="AlphaFoldDB" id="A0A397VU89"/>
<dbReference type="EMBL" id="QKWP01000146">
    <property type="protein sequence ID" value="RIB26145.1"/>
    <property type="molecule type" value="Genomic_DNA"/>
</dbReference>
<evidence type="ECO:0000313" key="1">
    <source>
        <dbReference type="EMBL" id="RIB26145.1"/>
    </source>
</evidence>
<proteinExistence type="predicted"/>
<dbReference type="OrthoDB" id="2416887at2759"/>
<protein>
    <submittedName>
        <fullName evidence="1">Uncharacterized protein</fullName>
    </submittedName>
</protein>
<comment type="caution">
    <text evidence="1">The sequence shown here is derived from an EMBL/GenBank/DDBJ whole genome shotgun (WGS) entry which is preliminary data.</text>
</comment>
<keyword evidence="2" id="KW-1185">Reference proteome</keyword>
<accession>A0A397VU89</accession>